<dbReference type="InterPro" id="IPR002656">
    <property type="entry name" value="Acyl_transf_3_dom"/>
</dbReference>
<dbReference type="GO" id="GO:0009103">
    <property type="term" value="P:lipopolysaccharide biosynthetic process"/>
    <property type="evidence" value="ECO:0007669"/>
    <property type="project" value="TreeGrafter"/>
</dbReference>
<proteinExistence type="predicted"/>
<organism evidence="3 4">
    <name type="scientific">Cellulomonas chitinilytica</name>
    <dbReference type="NCBI Taxonomy" id="398759"/>
    <lineage>
        <taxon>Bacteria</taxon>
        <taxon>Bacillati</taxon>
        <taxon>Actinomycetota</taxon>
        <taxon>Actinomycetes</taxon>
        <taxon>Micrococcales</taxon>
        <taxon>Cellulomonadaceae</taxon>
        <taxon>Cellulomonas</taxon>
    </lineage>
</organism>
<dbReference type="InterPro" id="IPR050879">
    <property type="entry name" value="Acyltransferase_3"/>
</dbReference>
<feature type="transmembrane region" description="Helical" evidence="1">
    <location>
        <begin position="223"/>
        <end position="240"/>
    </location>
</feature>
<name>A0A919P672_9CELL</name>
<feature type="domain" description="Acyltransferase 3" evidence="2">
    <location>
        <begin position="16"/>
        <end position="340"/>
    </location>
</feature>
<feature type="transmembrane region" description="Helical" evidence="1">
    <location>
        <begin position="94"/>
        <end position="113"/>
    </location>
</feature>
<evidence type="ECO:0000256" key="1">
    <source>
        <dbReference type="SAM" id="Phobius"/>
    </source>
</evidence>
<dbReference type="GO" id="GO:0016747">
    <property type="term" value="F:acyltransferase activity, transferring groups other than amino-acyl groups"/>
    <property type="evidence" value="ECO:0007669"/>
    <property type="project" value="InterPro"/>
</dbReference>
<evidence type="ECO:0000313" key="3">
    <source>
        <dbReference type="EMBL" id="GIG22877.1"/>
    </source>
</evidence>
<dbReference type="GO" id="GO:0016020">
    <property type="term" value="C:membrane"/>
    <property type="evidence" value="ECO:0007669"/>
    <property type="project" value="TreeGrafter"/>
</dbReference>
<keyword evidence="1" id="KW-1133">Transmembrane helix</keyword>
<feature type="transmembrane region" description="Helical" evidence="1">
    <location>
        <begin position="65"/>
        <end position="82"/>
    </location>
</feature>
<dbReference type="Proteomes" id="UP000632740">
    <property type="component" value="Unassembled WGS sequence"/>
</dbReference>
<accession>A0A919P672</accession>
<evidence type="ECO:0000313" key="4">
    <source>
        <dbReference type="Proteomes" id="UP000632740"/>
    </source>
</evidence>
<keyword evidence="1" id="KW-0472">Membrane</keyword>
<feature type="transmembrane region" description="Helical" evidence="1">
    <location>
        <begin position="195"/>
        <end position="214"/>
    </location>
</feature>
<reference evidence="3" key="1">
    <citation type="submission" date="2021-01" db="EMBL/GenBank/DDBJ databases">
        <title>Whole genome shotgun sequence of Cellulomonas chitinilytica NBRC 110799.</title>
        <authorList>
            <person name="Komaki H."/>
            <person name="Tamura T."/>
        </authorList>
    </citation>
    <scope>NUCLEOTIDE SEQUENCE</scope>
    <source>
        <strain evidence="3">NBRC 110799</strain>
    </source>
</reference>
<feature type="transmembrane region" description="Helical" evidence="1">
    <location>
        <begin position="260"/>
        <end position="283"/>
    </location>
</feature>
<keyword evidence="3" id="KW-0808">Transferase</keyword>
<gene>
    <name evidence="3" type="ORF">Cch01nite_36010</name>
</gene>
<keyword evidence="3" id="KW-0012">Acyltransferase</keyword>
<evidence type="ECO:0000259" key="2">
    <source>
        <dbReference type="Pfam" id="PF01757"/>
    </source>
</evidence>
<dbReference type="PANTHER" id="PTHR23028">
    <property type="entry name" value="ACETYLTRANSFERASE"/>
    <property type="match status" value="1"/>
</dbReference>
<feature type="transmembrane region" description="Helical" evidence="1">
    <location>
        <begin position="143"/>
        <end position="163"/>
    </location>
</feature>
<dbReference type="AlphaFoldDB" id="A0A919P672"/>
<feature type="transmembrane region" description="Helical" evidence="1">
    <location>
        <begin position="321"/>
        <end position="340"/>
    </location>
</feature>
<feature type="transmembrane region" description="Helical" evidence="1">
    <location>
        <begin position="12"/>
        <end position="33"/>
    </location>
</feature>
<dbReference type="Pfam" id="PF01757">
    <property type="entry name" value="Acyl_transf_3"/>
    <property type="match status" value="1"/>
</dbReference>
<comment type="caution">
    <text evidence="3">The sequence shown here is derived from an EMBL/GenBank/DDBJ whole genome shotgun (WGS) entry which is preliminary data.</text>
</comment>
<dbReference type="EMBL" id="BONK01000014">
    <property type="protein sequence ID" value="GIG22877.1"/>
    <property type="molecule type" value="Genomic_DNA"/>
</dbReference>
<feature type="transmembrane region" description="Helical" evidence="1">
    <location>
        <begin position="290"/>
        <end position="309"/>
    </location>
</feature>
<keyword evidence="1" id="KW-0812">Transmembrane</keyword>
<sequence>MPSVERMTTPPARLTALDGLRFAAAAAVVLYHLTARTSSAWGPGQAAELGGVGRWTSYGSLGPELFFVVSGFVVLMSVWGRPTAHVVASRVARLYPAYWVAVLMTGGLLLFVWPDGKDVTAHQVLVNLTMVQSQLGVEHVDGVYWTLWTELRFYLLVGVLSLVGVTRRRVLAVVVAWPLAGLVAERAGWDGLATVLVSDYAPLFAAGMALHILFRTADDGPRLAVATWAAVVGNTVLAIWRVVPSRSEVLARTTGYQPSVVLLGVGVGVCVAAVAVVTLTPLARVDSRRLVAAGALTYPLYLVHEYWGLYVVRLTSPRVPAALSVAAALVVVLGLAWVVHRGVERPLGPRLRAATEAALVRARAVVLEPVTRGPRLLGLHG</sequence>
<dbReference type="PANTHER" id="PTHR23028:SF53">
    <property type="entry name" value="ACYL_TRANSF_3 DOMAIN-CONTAINING PROTEIN"/>
    <property type="match status" value="1"/>
</dbReference>
<feature type="transmembrane region" description="Helical" evidence="1">
    <location>
        <begin position="170"/>
        <end position="189"/>
    </location>
</feature>
<keyword evidence="4" id="KW-1185">Reference proteome</keyword>
<protein>
    <submittedName>
        <fullName evidence="3">Acyltransferase</fullName>
    </submittedName>
</protein>